<keyword evidence="2" id="KW-0964">Secreted</keyword>
<keyword evidence="3" id="KW-1015">Disulfide bond</keyword>
<evidence type="ECO:0000259" key="9">
    <source>
        <dbReference type="PROSITE" id="PS50835"/>
    </source>
</evidence>
<dbReference type="OrthoDB" id="6138780at2759"/>
<dbReference type="PANTHER" id="PTHR10075">
    <property type="entry name" value="BASIGIN RELATED"/>
    <property type="match status" value="1"/>
</dbReference>
<keyword evidence="5" id="KW-0393">Immunoglobulin domain</keyword>
<dbReference type="InterPro" id="IPR013098">
    <property type="entry name" value="Ig_I-set"/>
</dbReference>
<dbReference type="GO" id="GO:0070593">
    <property type="term" value="P:dendrite self-avoidance"/>
    <property type="evidence" value="ECO:0007669"/>
    <property type="project" value="TreeGrafter"/>
</dbReference>
<dbReference type="GO" id="GO:0007156">
    <property type="term" value="P:homophilic cell adhesion via plasma membrane adhesion molecules"/>
    <property type="evidence" value="ECO:0007669"/>
    <property type="project" value="TreeGrafter"/>
</dbReference>
<evidence type="ECO:0000256" key="4">
    <source>
        <dbReference type="ARBA" id="ARBA00023180"/>
    </source>
</evidence>
<keyword evidence="4" id="KW-0325">Glycoprotein</keyword>
<dbReference type="InterPro" id="IPR003598">
    <property type="entry name" value="Ig_sub2"/>
</dbReference>
<organism evidence="10 11">
    <name type="scientific">Eumeta variegata</name>
    <name type="common">Bagworm moth</name>
    <name type="synonym">Eumeta japonica</name>
    <dbReference type="NCBI Taxonomy" id="151549"/>
    <lineage>
        <taxon>Eukaryota</taxon>
        <taxon>Metazoa</taxon>
        <taxon>Ecdysozoa</taxon>
        <taxon>Arthropoda</taxon>
        <taxon>Hexapoda</taxon>
        <taxon>Insecta</taxon>
        <taxon>Pterygota</taxon>
        <taxon>Neoptera</taxon>
        <taxon>Endopterygota</taxon>
        <taxon>Lepidoptera</taxon>
        <taxon>Glossata</taxon>
        <taxon>Ditrysia</taxon>
        <taxon>Tineoidea</taxon>
        <taxon>Psychidae</taxon>
        <taxon>Oiketicinae</taxon>
        <taxon>Eumeta</taxon>
    </lineage>
</organism>
<dbReference type="InterPro" id="IPR003599">
    <property type="entry name" value="Ig_sub"/>
</dbReference>
<dbReference type="GO" id="GO:0005886">
    <property type="term" value="C:plasma membrane"/>
    <property type="evidence" value="ECO:0007669"/>
    <property type="project" value="TreeGrafter"/>
</dbReference>
<comment type="caution">
    <text evidence="10">The sequence shown here is derived from an EMBL/GenBank/DDBJ whole genome shotgun (WGS) entry which is preliminary data.</text>
</comment>
<evidence type="ECO:0000256" key="5">
    <source>
        <dbReference type="ARBA" id="ARBA00023319"/>
    </source>
</evidence>
<evidence type="ECO:0000256" key="8">
    <source>
        <dbReference type="SAM" id="SignalP"/>
    </source>
</evidence>
<dbReference type="GO" id="GO:0098632">
    <property type="term" value="F:cell-cell adhesion mediator activity"/>
    <property type="evidence" value="ECO:0007669"/>
    <property type="project" value="TreeGrafter"/>
</dbReference>
<proteinExistence type="inferred from homology"/>
<sequence length="275" mass="30743">MLVLVLLGALALPGRVTSANVERSILDIDNSLETNGLTPRHTGTRKYLHLTSKPPSTLTHSGGALRLRCEAVASPAPSVIWMKNDVPIVDYDMETNEILDHSPTSLGSVVSTLILGKPSENSEDVYTCLIQSGKNTTRASTLVYTLDFNNDISERYRLMPTRPQVVVYYKVLMDVQGSTVVLPCKAKGHPRPEILWKDRDNNIISKRNRRMKVLRSGELVISKLLWADMGEFTCVARNIFGKEVITTFVYPVKICRDLSVNVGPLQNDSTWQREF</sequence>
<dbReference type="GO" id="GO:0030424">
    <property type="term" value="C:axon"/>
    <property type="evidence" value="ECO:0007669"/>
    <property type="project" value="TreeGrafter"/>
</dbReference>
<dbReference type="CDD" id="cd00096">
    <property type="entry name" value="Ig"/>
    <property type="match status" value="1"/>
</dbReference>
<dbReference type="STRING" id="151549.A0A4C1SEY8"/>
<dbReference type="Gene3D" id="2.60.40.10">
    <property type="entry name" value="Immunoglobulins"/>
    <property type="match status" value="2"/>
</dbReference>
<dbReference type="PROSITE" id="PS50835">
    <property type="entry name" value="IG_LIKE"/>
    <property type="match status" value="2"/>
</dbReference>
<dbReference type="InterPro" id="IPR036179">
    <property type="entry name" value="Ig-like_dom_sf"/>
</dbReference>
<dbReference type="Pfam" id="PF13927">
    <property type="entry name" value="Ig_3"/>
    <property type="match status" value="1"/>
</dbReference>
<keyword evidence="11" id="KW-1185">Reference proteome</keyword>
<comment type="similarity">
    <text evidence="6">Belongs to the hemolin family.</text>
</comment>
<evidence type="ECO:0000256" key="7">
    <source>
        <dbReference type="ARBA" id="ARBA00068688"/>
    </source>
</evidence>
<dbReference type="GO" id="GO:0007411">
    <property type="term" value="P:axon guidance"/>
    <property type="evidence" value="ECO:0007669"/>
    <property type="project" value="TreeGrafter"/>
</dbReference>
<dbReference type="GO" id="GO:0005576">
    <property type="term" value="C:extracellular region"/>
    <property type="evidence" value="ECO:0007669"/>
    <property type="project" value="UniProtKB-SubCell"/>
</dbReference>
<gene>
    <name evidence="10" type="ORF">EVAR_68267_1</name>
</gene>
<dbReference type="SMART" id="SM00409">
    <property type="entry name" value="IG"/>
    <property type="match status" value="2"/>
</dbReference>
<feature type="domain" description="Ig-like" evidence="9">
    <location>
        <begin position="163"/>
        <end position="246"/>
    </location>
</feature>
<feature type="chain" id="PRO_5020033349" description="Hemolin" evidence="8">
    <location>
        <begin position="19"/>
        <end position="275"/>
    </location>
</feature>
<evidence type="ECO:0000313" key="11">
    <source>
        <dbReference type="Proteomes" id="UP000299102"/>
    </source>
</evidence>
<evidence type="ECO:0000313" key="10">
    <source>
        <dbReference type="EMBL" id="GBP00719.1"/>
    </source>
</evidence>
<feature type="signal peptide" evidence="8">
    <location>
        <begin position="1"/>
        <end position="18"/>
    </location>
</feature>
<evidence type="ECO:0000256" key="1">
    <source>
        <dbReference type="ARBA" id="ARBA00004613"/>
    </source>
</evidence>
<feature type="domain" description="Ig-like" evidence="9">
    <location>
        <begin position="39"/>
        <end position="145"/>
    </location>
</feature>
<protein>
    <recommendedName>
        <fullName evidence="7">Hemolin</fullName>
    </recommendedName>
</protein>
<dbReference type="InterPro" id="IPR007110">
    <property type="entry name" value="Ig-like_dom"/>
</dbReference>
<evidence type="ECO:0000256" key="3">
    <source>
        <dbReference type="ARBA" id="ARBA00023157"/>
    </source>
</evidence>
<comment type="subcellular location">
    <subcellularLocation>
        <location evidence="1">Secreted</location>
    </subcellularLocation>
</comment>
<evidence type="ECO:0000256" key="2">
    <source>
        <dbReference type="ARBA" id="ARBA00022525"/>
    </source>
</evidence>
<reference evidence="10 11" key="1">
    <citation type="journal article" date="2019" name="Commun. Biol.">
        <title>The bagworm genome reveals a unique fibroin gene that provides high tensile strength.</title>
        <authorList>
            <person name="Kono N."/>
            <person name="Nakamura H."/>
            <person name="Ohtoshi R."/>
            <person name="Tomita M."/>
            <person name="Numata K."/>
            <person name="Arakawa K."/>
        </authorList>
    </citation>
    <scope>NUCLEOTIDE SEQUENCE [LARGE SCALE GENOMIC DNA]</scope>
</reference>
<name>A0A4C1SEY8_EUMVA</name>
<dbReference type="InterPro" id="IPR013783">
    <property type="entry name" value="Ig-like_fold"/>
</dbReference>
<dbReference type="AlphaFoldDB" id="A0A4C1SEY8"/>
<dbReference type="Pfam" id="PF07679">
    <property type="entry name" value="I-set"/>
    <property type="match status" value="1"/>
</dbReference>
<keyword evidence="8" id="KW-0732">Signal</keyword>
<evidence type="ECO:0000256" key="6">
    <source>
        <dbReference type="ARBA" id="ARBA00061228"/>
    </source>
</evidence>
<dbReference type="SMART" id="SM00408">
    <property type="entry name" value="IGc2"/>
    <property type="match status" value="2"/>
</dbReference>
<dbReference type="PANTHER" id="PTHR10075:SF109">
    <property type="entry name" value="NEURAL_ECTODERMAL DEVELOPMENT FACTOR IMP-L2"/>
    <property type="match status" value="1"/>
</dbReference>
<accession>A0A4C1SEY8</accession>
<dbReference type="SUPFAM" id="SSF48726">
    <property type="entry name" value="Immunoglobulin"/>
    <property type="match status" value="2"/>
</dbReference>
<dbReference type="EMBL" id="BGZK01003387">
    <property type="protein sequence ID" value="GBP00719.1"/>
    <property type="molecule type" value="Genomic_DNA"/>
</dbReference>
<dbReference type="FunFam" id="2.60.40.10:FF:000032">
    <property type="entry name" value="palladin isoform X1"/>
    <property type="match status" value="1"/>
</dbReference>
<dbReference type="Proteomes" id="UP000299102">
    <property type="component" value="Unassembled WGS sequence"/>
</dbReference>